<keyword evidence="4" id="KW-0067">ATP-binding</keyword>
<feature type="domain" description="ABC transporter" evidence="5">
    <location>
        <begin position="21"/>
        <end position="252"/>
    </location>
</feature>
<dbReference type="EMBL" id="LYXE01000086">
    <property type="protein sequence ID" value="PDV98976.1"/>
    <property type="molecule type" value="Genomic_DNA"/>
</dbReference>
<dbReference type="PANTHER" id="PTHR42734:SF17">
    <property type="entry name" value="METAL TRANSPORT SYSTEM ATP-BINDING PROTEIN TM_0124-RELATED"/>
    <property type="match status" value="1"/>
</dbReference>
<dbReference type="SMART" id="SM00382">
    <property type="entry name" value="AAA"/>
    <property type="match status" value="1"/>
</dbReference>
<dbReference type="GO" id="GO:0005524">
    <property type="term" value="F:ATP binding"/>
    <property type="evidence" value="ECO:0007669"/>
    <property type="project" value="UniProtKB-KW"/>
</dbReference>
<dbReference type="Pfam" id="PF00005">
    <property type="entry name" value="ABC_tran"/>
    <property type="match status" value="1"/>
</dbReference>
<accession>A0A2H3KNK8</accession>
<evidence type="ECO:0000256" key="2">
    <source>
        <dbReference type="ARBA" id="ARBA00022448"/>
    </source>
</evidence>
<sequence>MLHRRWIRIVIEQDKSHVPVVDVRGLWASYEREPVLEDVQLTIRPGDFIGLIGPNGGGKSTLLKVLLGLMPPTRGEVRLFGEPPAQGRRLVGYVPQAFAFDRAFPIRVREVVRMGRLSRRGLGRRYNAADDAAVRVALEQVDAWHLRDRPFGDLSGGQRQRALVARALAAEPQLLILDEPTASVDPQGRADLYTILRELNIHLTILLVTHDMLAISSYVKTVGCLNRRLIYHGTQEVTAEMIDLGYPCPVELIAHGLPHRVLATHPTHREET</sequence>
<evidence type="ECO:0000256" key="4">
    <source>
        <dbReference type="ARBA" id="ARBA00022840"/>
    </source>
</evidence>
<dbReference type="InterPro" id="IPR003439">
    <property type="entry name" value="ABC_transporter-like_ATP-bd"/>
</dbReference>
<keyword evidence="2" id="KW-0813">Transport</keyword>
<evidence type="ECO:0000256" key="3">
    <source>
        <dbReference type="ARBA" id="ARBA00022741"/>
    </source>
</evidence>
<dbReference type="CDD" id="cd03235">
    <property type="entry name" value="ABC_Metallic_Cations"/>
    <property type="match status" value="1"/>
</dbReference>
<evidence type="ECO:0000313" key="6">
    <source>
        <dbReference type="EMBL" id="PDV98976.1"/>
    </source>
</evidence>
<dbReference type="InterPro" id="IPR050153">
    <property type="entry name" value="Metal_Ion_Import_ABC"/>
</dbReference>
<dbReference type="GO" id="GO:0016887">
    <property type="term" value="F:ATP hydrolysis activity"/>
    <property type="evidence" value="ECO:0007669"/>
    <property type="project" value="InterPro"/>
</dbReference>
<dbReference type="FunFam" id="3.40.50.300:FF:000134">
    <property type="entry name" value="Iron-enterobactin ABC transporter ATP-binding protein"/>
    <property type="match status" value="1"/>
</dbReference>
<evidence type="ECO:0000259" key="5">
    <source>
        <dbReference type="PROSITE" id="PS50893"/>
    </source>
</evidence>
<keyword evidence="3" id="KW-0547">Nucleotide-binding</keyword>
<keyword evidence="7" id="KW-1185">Reference proteome</keyword>
<dbReference type="PANTHER" id="PTHR42734">
    <property type="entry name" value="METAL TRANSPORT SYSTEM ATP-BINDING PROTEIN TM_0124-RELATED"/>
    <property type="match status" value="1"/>
</dbReference>
<organism evidence="6 7">
    <name type="scientific">Candidatus Chloroploca asiatica</name>
    <dbReference type="NCBI Taxonomy" id="1506545"/>
    <lineage>
        <taxon>Bacteria</taxon>
        <taxon>Bacillati</taxon>
        <taxon>Chloroflexota</taxon>
        <taxon>Chloroflexia</taxon>
        <taxon>Chloroflexales</taxon>
        <taxon>Chloroflexineae</taxon>
        <taxon>Oscillochloridaceae</taxon>
        <taxon>Candidatus Chloroploca</taxon>
    </lineage>
</organism>
<dbReference type="PROSITE" id="PS00211">
    <property type="entry name" value="ABC_TRANSPORTER_1"/>
    <property type="match status" value="1"/>
</dbReference>
<dbReference type="InterPro" id="IPR017871">
    <property type="entry name" value="ABC_transporter-like_CS"/>
</dbReference>
<dbReference type="InterPro" id="IPR027417">
    <property type="entry name" value="P-loop_NTPase"/>
</dbReference>
<dbReference type="PROSITE" id="PS50893">
    <property type="entry name" value="ABC_TRANSPORTER_2"/>
    <property type="match status" value="1"/>
</dbReference>
<comment type="similarity">
    <text evidence="1">Belongs to the ABC transporter superfamily.</text>
</comment>
<evidence type="ECO:0000313" key="7">
    <source>
        <dbReference type="Proteomes" id="UP000220922"/>
    </source>
</evidence>
<gene>
    <name evidence="6" type="ORF">A9Q02_14090</name>
</gene>
<dbReference type="OrthoDB" id="9806726at2"/>
<evidence type="ECO:0000256" key="1">
    <source>
        <dbReference type="ARBA" id="ARBA00005417"/>
    </source>
</evidence>
<dbReference type="InterPro" id="IPR003593">
    <property type="entry name" value="AAA+_ATPase"/>
</dbReference>
<protein>
    <submittedName>
        <fullName evidence="6">ABC transporter</fullName>
    </submittedName>
</protein>
<dbReference type="Gene3D" id="3.40.50.300">
    <property type="entry name" value="P-loop containing nucleotide triphosphate hydrolases"/>
    <property type="match status" value="1"/>
</dbReference>
<dbReference type="AlphaFoldDB" id="A0A2H3KNK8"/>
<proteinExistence type="inferred from homology"/>
<name>A0A2H3KNK8_9CHLR</name>
<dbReference type="SUPFAM" id="SSF52540">
    <property type="entry name" value="P-loop containing nucleoside triphosphate hydrolases"/>
    <property type="match status" value="1"/>
</dbReference>
<dbReference type="Proteomes" id="UP000220922">
    <property type="component" value="Unassembled WGS sequence"/>
</dbReference>
<comment type="caution">
    <text evidence="6">The sequence shown here is derived from an EMBL/GenBank/DDBJ whole genome shotgun (WGS) entry which is preliminary data.</text>
</comment>
<reference evidence="6 7" key="1">
    <citation type="submission" date="2016-05" db="EMBL/GenBank/DDBJ databases">
        <authorList>
            <person name="Lavstsen T."/>
            <person name="Jespersen J.S."/>
        </authorList>
    </citation>
    <scope>NUCLEOTIDE SEQUENCE [LARGE SCALE GENOMIC DNA]</scope>
    <source>
        <strain evidence="6 7">B7-9</strain>
    </source>
</reference>